<evidence type="ECO:0000256" key="1">
    <source>
        <dbReference type="SAM" id="MobiDB-lite"/>
    </source>
</evidence>
<protein>
    <recommendedName>
        <fullName evidence="3">DUF761 domain-containing protein</fullName>
    </recommendedName>
</protein>
<dbReference type="Pfam" id="PF05553">
    <property type="entry name" value="DUF761"/>
    <property type="match status" value="1"/>
</dbReference>
<dbReference type="PANTHER" id="PTHR33098:SF15">
    <property type="entry name" value="DUF761 DOMAIN PROTEIN"/>
    <property type="match status" value="1"/>
</dbReference>
<dbReference type="InterPro" id="IPR008480">
    <property type="entry name" value="DUF761_pln"/>
</dbReference>
<dbReference type="Gramene" id="NC6G0253820.1">
    <property type="protein sequence ID" value="NC6G0253820.1:cds"/>
    <property type="gene ID" value="NC6G0253820"/>
</dbReference>
<dbReference type="PANTHER" id="PTHR33098">
    <property type="entry name" value="COTTON FIBER (DUF761)"/>
    <property type="match status" value="1"/>
</dbReference>
<sequence length="92" mass="10402">MKHISISSLFPDSTNHHHHRRGRGAEKGAMAQARNQASKEAKPPKAAETNSGKQAEDIDQCADAFIKRFRKQLLIQRMESIENYQQMLARGT</sequence>
<feature type="compositionally biased region" description="Polar residues" evidence="1">
    <location>
        <begin position="1"/>
        <end position="13"/>
    </location>
</feature>
<dbReference type="EMBL" id="LR721784">
    <property type="protein sequence ID" value="VVW45072.1"/>
    <property type="molecule type" value="Genomic_DNA"/>
</dbReference>
<gene>
    <name evidence="2" type="ORF">NYM_LOCUS21927</name>
</gene>
<evidence type="ECO:0008006" key="3">
    <source>
        <dbReference type="Google" id="ProtNLM"/>
    </source>
</evidence>
<reference evidence="2" key="1">
    <citation type="submission" date="2019-09" db="EMBL/GenBank/DDBJ databases">
        <authorList>
            <person name="Zhang L."/>
        </authorList>
    </citation>
    <scope>NUCLEOTIDE SEQUENCE</scope>
</reference>
<dbReference type="AlphaFoldDB" id="A0A5K1E1I1"/>
<organism evidence="2">
    <name type="scientific">Nymphaea colorata</name>
    <name type="common">pocket water lily</name>
    <dbReference type="NCBI Taxonomy" id="210225"/>
    <lineage>
        <taxon>Eukaryota</taxon>
        <taxon>Viridiplantae</taxon>
        <taxon>Streptophyta</taxon>
        <taxon>Embryophyta</taxon>
        <taxon>Tracheophyta</taxon>
        <taxon>Spermatophyta</taxon>
        <taxon>Magnoliopsida</taxon>
        <taxon>Nymphaeales</taxon>
        <taxon>Nymphaeaceae</taxon>
        <taxon>Nymphaea</taxon>
    </lineage>
</organism>
<feature type="region of interest" description="Disordered" evidence="1">
    <location>
        <begin position="1"/>
        <end position="56"/>
    </location>
</feature>
<proteinExistence type="predicted"/>
<evidence type="ECO:0000313" key="2">
    <source>
        <dbReference type="EMBL" id="VVW45072.1"/>
    </source>
</evidence>
<accession>A0A5K1E1I1</accession>
<name>A0A5K1E1I1_9MAGN</name>